<dbReference type="Proteomes" id="UP000101284">
    <property type="component" value="Segment"/>
</dbReference>
<evidence type="ECO:0000313" key="14">
    <source>
        <dbReference type="EMBL" id="BAA76961.1"/>
    </source>
</evidence>
<evidence type="ECO:0000256" key="7">
    <source>
        <dbReference type="ARBA" id="ARBA00023323"/>
    </source>
</evidence>
<keyword evidence="5" id="KW-0244">Early protein</keyword>
<dbReference type="EMBL" id="AB026117">
    <property type="protein sequence ID" value="BAA76961.1"/>
    <property type="molecule type" value="Genomic_DNA"/>
</dbReference>
<comment type="function">
    <text evidence="10">Plays a major role to prevent cellular inhibition of viral genome replication. Assembles an SCF-like E3 ubiquitin ligase complex based on the cellular proteins ELOB, ELOC, CUL5 and RBX1, in cooperation with viral E4orf6. This viral RING-type ligase ubiquitinates cellular substrates and targets them to proteasomal degradation: TP53/p53, LIG4, MRE11-RAD50-NBS1 (MRN) complex, ITGA3, DAXX and BLM. E1B-55K probably acts as the substrate-specific adapter of the SCF-like E3 ubiquitin ligase complex. Degradation of host TP53/p53 activity is essential for preventing E1A-induced TP53 accumulation that would otherwise lead to cell apoptosis and growth arrest. E1B-55K also inactivates TP53 transcription-factor activity by binding its transactivation domain. E1B-55K also functions as a SUMO1 E3 ligase for TP53 which causes the latter to be sequestered in promyelocytic leukemia (PML) nuclear bodies thereby contributing to maximal inhibition of TP53 function.</text>
</comment>
<dbReference type="EMBL" id="AF247039">
    <property type="protein sequence ID" value="AAF78229.1"/>
    <property type="molecule type" value="Genomic_DNA"/>
</dbReference>
<dbReference type="RefSeq" id="YP_009198.1">
    <property type="nucleotide sequence ID" value="AC_000189.1"/>
</dbReference>
<sequence length="474" mass="51868">MFPAGGANDGGAGAAGAVHHQDAERGAGDAVAQWVIRQWQRGRDAGPGGAQAPAGAGRGGGGRGWDGSERAQARRAGSGLDRRRPGGAGGEGSGEEAGGSSMVSYQQVLSEYLESPLEMHERYSFEQIRPYMLQPGDDLGEMIAQHAKVELQPGTVYELRRPITIRSMCYIIGNGAKIKIRGNYTEYINIEPRNHMCSIAGMWSVTITDVVFDRELPARGGLILANTHFILHGCNFLGFLGSVITANAGGVVRGCYFFACYKALDHRGRLWLTVNENTFEKCVYAVVSAGRCRIKYNSSLSTFCFLHMSYTGKIVGNSIMSPYTFSDDPYVDLVCCQSGMVMPLSTVHIAPSSRLPYPEFRKNVLLRSTMFVGGRLGSFSPSRCSYSYSSLVVDEQSYRGLSVTCCFDQTCEMYKLLQCTEADEMETDTSQQYACLCGDNHPWPQVRQMKVTDALRAPRSLVSCNWGEFSDDDD</sequence>
<gene>
    <name evidence="13" type="primary">E1B-2</name>
</gene>
<keyword evidence="6" id="KW-1035">Host cytoplasm</keyword>
<evidence type="ECO:0000256" key="3">
    <source>
        <dbReference type="ARBA" id="ARBA00008605"/>
    </source>
</evidence>
<dbReference type="Proteomes" id="UP000148028">
    <property type="component" value="Segment"/>
</dbReference>
<evidence type="ECO:0000313" key="13">
    <source>
        <dbReference type="EMBL" id="AAF78229.1"/>
    </source>
</evidence>
<dbReference type="SUPFAM" id="SSF51126">
    <property type="entry name" value="Pectin lyase-like"/>
    <property type="match status" value="1"/>
</dbReference>
<evidence type="ECO:0000313" key="17">
    <source>
        <dbReference type="Proteomes" id="UP000148028"/>
    </source>
</evidence>
<proteinExistence type="inferred from homology"/>
<evidence type="ECO:0000256" key="10">
    <source>
        <dbReference type="ARBA" id="ARBA00046084"/>
    </source>
</evidence>
<evidence type="ECO:0000256" key="6">
    <source>
        <dbReference type="ARBA" id="ARBA00023200"/>
    </source>
</evidence>
<evidence type="ECO:0000256" key="4">
    <source>
        <dbReference type="ARBA" id="ARBA00022118"/>
    </source>
</evidence>
<organism evidence="13">
    <name type="scientific">Porcine adenovirus A serotype 3</name>
    <name type="common">PAdV-3</name>
    <name type="synonym">Porcine adenovirus 3</name>
    <dbReference type="NCBI Taxonomy" id="35265"/>
    <lineage>
        <taxon>Viruses</taxon>
        <taxon>Varidnaviria</taxon>
        <taxon>Bamfordvirae</taxon>
        <taxon>Preplasmiviricota</taxon>
        <taxon>Polisuviricotina</taxon>
        <taxon>Pharingeaviricetes</taxon>
        <taxon>Rowavirales</taxon>
        <taxon>Adenoviridae</taxon>
        <taxon>Mastadenovirus</taxon>
        <taxon>Mastadenovirus porcustertium</taxon>
    </lineage>
</organism>
<evidence type="ECO:0000256" key="1">
    <source>
        <dbReference type="ARBA" id="ARBA00004147"/>
    </source>
</evidence>
<feature type="compositionally biased region" description="Gly residues" evidence="12">
    <location>
        <begin position="86"/>
        <end position="97"/>
    </location>
</feature>
<protein>
    <recommendedName>
        <fullName evidence="4">E1B 55 kDa protein</fullName>
    </recommendedName>
    <alternativeName>
        <fullName evidence="8">E1B protein, large T-antigen</fullName>
    </alternativeName>
    <alternativeName>
        <fullName evidence="9">E1B-495R</fullName>
    </alternativeName>
</protein>
<keyword evidence="7" id="KW-0945">Host-virus interaction</keyword>
<evidence type="ECO:0000256" key="5">
    <source>
        <dbReference type="ARBA" id="ARBA00022518"/>
    </source>
</evidence>
<evidence type="ECO:0000256" key="2">
    <source>
        <dbReference type="ARBA" id="ARBA00004192"/>
    </source>
</evidence>
<feature type="region of interest" description="Disordered" evidence="12">
    <location>
        <begin position="42"/>
        <end position="101"/>
    </location>
</feature>
<dbReference type="EMBL" id="AJ237815">
    <property type="protein sequence ID" value="CAB41023.1"/>
    <property type="molecule type" value="Genomic_DNA"/>
</dbReference>
<organismHost>
    <name type="scientific">Sus scrofa</name>
    <name type="common">Pig</name>
    <dbReference type="NCBI Taxonomy" id="9823"/>
</organismHost>
<dbReference type="GO" id="GO:0030430">
    <property type="term" value="C:host cell cytoplasm"/>
    <property type="evidence" value="ECO:0007669"/>
    <property type="project" value="UniProtKB-SubCell"/>
</dbReference>
<dbReference type="OrthoDB" id="3297at10239"/>
<evidence type="ECO:0000313" key="16">
    <source>
        <dbReference type="Proteomes" id="UP000101284"/>
    </source>
</evidence>
<comment type="subcellular location">
    <subcellularLocation>
        <location evidence="2">Host cytoplasm</location>
    </subcellularLocation>
    <subcellularLocation>
        <location evidence="1">Host nucleus</location>
    </subcellularLocation>
</comment>
<accession>Q9W859</accession>
<reference evidence="13" key="3">
    <citation type="journal article" date="2000" name="Intervirology">
        <title>Sequence analysis of porcine adenovirus type 3 E1 region, pIX and pIVa2 genes, and two novel open reading frames.</title>
        <authorList>
            <person name="Aggarwal N."/>
            <person name="Mittal S.K."/>
        </authorList>
    </citation>
    <scope>NUCLEOTIDE SEQUENCE</scope>
</reference>
<comment type="similarity">
    <text evidence="3">Belongs to the adenoviridae E1B 55 kDa protein family.</text>
</comment>
<name>Q9W859_ADEP3</name>
<evidence type="ECO:0000256" key="9">
    <source>
        <dbReference type="ARBA" id="ARBA00031863"/>
    </source>
</evidence>
<feature type="region of interest" description="Disordered" evidence="12">
    <location>
        <begin position="1"/>
        <end position="26"/>
    </location>
</feature>
<evidence type="ECO:0000256" key="11">
    <source>
        <dbReference type="ARBA" id="ARBA00046912"/>
    </source>
</evidence>
<comment type="subunit">
    <text evidence="11">Interacts with host PML-4 and PML-5; this interaction promotes efficient subnuclear targeting of E1B-55K to PML nuclear bodies. Interacts with E4-ORF3 protein. Interacts with E4-ORF6 protein.</text>
</comment>
<evidence type="ECO:0000256" key="8">
    <source>
        <dbReference type="ARBA" id="ARBA00030428"/>
    </source>
</evidence>
<dbReference type="Pfam" id="PF01696">
    <property type="entry name" value="Adeno_E1B_55K"/>
    <property type="match status" value="1"/>
</dbReference>
<dbReference type="GO" id="GO:0042025">
    <property type="term" value="C:host cell nucleus"/>
    <property type="evidence" value="ECO:0007669"/>
    <property type="project" value="UniProtKB-SubCell"/>
</dbReference>
<dbReference type="InterPro" id="IPR011050">
    <property type="entry name" value="Pectin_lyase_fold/virulence"/>
</dbReference>
<dbReference type="InterPro" id="IPR002612">
    <property type="entry name" value="Adeno_E1B_55kDa"/>
</dbReference>
<reference evidence="15 17" key="1">
    <citation type="submission" date="1999-02" db="EMBL/GenBank/DDBJ databases">
        <title>porcine adenovirus serotype 3, complete genome.</title>
        <authorList>
            <person name="Larocque D."/>
            <person name="Malenfant F."/>
            <person name="Massie B."/>
            <person name="Dea S."/>
        </authorList>
    </citation>
    <scope>NUCLEOTIDE SEQUENCE [LARGE SCALE GENOMIC DNA]</scope>
    <source>
        <strain evidence="15">IAF</strain>
    </source>
</reference>
<evidence type="ECO:0000256" key="12">
    <source>
        <dbReference type="SAM" id="MobiDB-lite"/>
    </source>
</evidence>
<reference evidence="14 16" key="2">
    <citation type="submission" date="1999-04" db="EMBL/GenBank/DDBJ databases">
        <title>Porcine adenovirus serotype 3, complete genome.</title>
        <authorList>
            <person name="Larocque D."/>
        </authorList>
    </citation>
    <scope>NUCLEOTIDE SEQUENCE [LARGE SCALE GENOMIC DNA]</scope>
</reference>
<feature type="compositionally biased region" description="Gly residues" evidence="12">
    <location>
        <begin position="56"/>
        <end position="65"/>
    </location>
</feature>
<dbReference type="GO" id="GO:0052150">
    <property type="term" value="P:symbiont-mediated perturbation of host apoptosis"/>
    <property type="evidence" value="ECO:0007669"/>
    <property type="project" value="UniProtKB-KW"/>
</dbReference>
<evidence type="ECO:0000313" key="15">
    <source>
        <dbReference type="EMBL" id="CAB41023.1"/>
    </source>
</evidence>
<keyword evidence="7" id="KW-1119">Modulation of host cell apoptosis by virus</keyword>